<keyword evidence="2" id="KW-0732">Signal</keyword>
<dbReference type="EMBL" id="JALLBG020000228">
    <property type="protein sequence ID" value="KAL3758589.1"/>
    <property type="molecule type" value="Genomic_DNA"/>
</dbReference>
<dbReference type="SUPFAM" id="SSF48452">
    <property type="entry name" value="TPR-like"/>
    <property type="match status" value="1"/>
</dbReference>
<feature type="signal peptide" evidence="2">
    <location>
        <begin position="1"/>
        <end position="21"/>
    </location>
</feature>
<dbReference type="PROSITE" id="PS50293">
    <property type="entry name" value="TPR_REGION"/>
    <property type="match status" value="1"/>
</dbReference>
<reference evidence="4 5" key="1">
    <citation type="submission" date="2024-10" db="EMBL/GenBank/DDBJ databases">
        <title>Updated reference genomes for cyclostephanoid diatoms.</title>
        <authorList>
            <person name="Roberts W.R."/>
            <person name="Alverson A.J."/>
        </authorList>
    </citation>
    <scope>NUCLEOTIDE SEQUENCE [LARGE SCALE GENOMIC DNA]</scope>
    <source>
        <strain evidence="4 5">AJA232-27</strain>
    </source>
</reference>
<dbReference type="Pfam" id="PF08242">
    <property type="entry name" value="Methyltransf_12"/>
    <property type="match status" value="1"/>
</dbReference>
<evidence type="ECO:0000313" key="5">
    <source>
        <dbReference type="Proteomes" id="UP001530293"/>
    </source>
</evidence>
<dbReference type="AlphaFoldDB" id="A0ABD3M3I0"/>
<dbReference type="Gene3D" id="3.40.50.150">
    <property type="entry name" value="Vaccinia Virus protein VP39"/>
    <property type="match status" value="1"/>
</dbReference>
<accession>A0ABD3M3I0</accession>
<dbReference type="PANTHER" id="PTHR43861:SF1">
    <property type="entry name" value="TRANS-ACONITATE 2-METHYLTRANSFERASE"/>
    <property type="match status" value="1"/>
</dbReference>
<keyword evidence="5" id="KW-1185">Reference proteome</keyword>
<comment type="caution">
    <text evidence="4">The sequence shown here is derived from an EMBL/GenBank/DDBJ whole genome shotgun (WGS) entry which is preliminary data.</text>
</comment>
<sequence length="587" mass="65284">MSTMKATTLLLLHACLALSSAQNSITPPNVLEAISICREKLKEDPHFPRIQYALAQLLDSQITPPVNHIDDTNLVGVHEVLRLYHAVGQPSVQVIEKRRPPIHLRYESLIRAGTIAKDILHDKLQAIEYYNMAMNLDGIDNSSILLAFQTIMPMLLSLVNNVDQRIEITIELDGTMQAVDSPTQNQLIQNAFNACNLLEKKCPTEYIVDEYRGATLRIIKQPELAYQSYHQAMEKSKQCLNGGEGESDQMLLANFVRTSILVAASAREAGYGFQTQMSYLLDAEKVIAPVLISSDKQSDTLRDRIVDLYNNMGIAEKKQGSIKKARDYFRESLEINPSDGHAIVQLASIADGSDVDDVFSNVQELDPDYVSALFDGYSSRFESELVDVLGYKGHSLVYDVLRKSLNRIGKSPLSIKRIIDLGCGTGLLGDIVSNEMPWVIIEGVDLSQRMVEIARERKSKRGRNVYATVTNEDAAKYLSALEKGSIDCILASDVFIYIGDISKVFEQSWVCLVSGGIVGFTVEKYDGPYSDSGLRLLPSGRFGHSRSYIEDVANRSGFEVLSWEDCTLRQQGGKDVRGSSVILRKIQ</sequence>
<organism evidence="4 5">
    <name type="scientific">Discostella pseudostelligera</name>
    <dbReference type="NCBI Taxonomy" id="259834"/>
    <lineage>
        <taxon>Eukaryota</taxon>
        <taxon>Sar</taxon>
        <taxon>Stramenopiles</taxon>
        <taxon>Ochrophyta</taxon>
        <taxon>Bacillariophyta</taxon>
        <taxon>Coscinodiscophyceae</taxon>
        <taxon>Thalassiosirophycidae</taxon>
        <taxon>Stephanodiscales</taxon>
        <taxon>Stephanodiscaceae</taxon>
        <taxon>Discostella</taxon>
    </lineage>
</organism>
<evidence type="ECO:0000256" key="2">
    <source>
        <dbReference type="SAM" id="SignalP"/>
    </source>
</evidence>
<dbReference type="InterPro" id="IPR011990">
    <property type="entry name" value="TPR-like_helical_dom_sf"/>
</dbReference>
<dbReference type="InterPro" id="IPR013217">
    <property type="entry name" value="Methyltransf_12"/>
</dbReference>
<evidence type="ECO:0000259" key="3">
    <source>
        <dbReference type="Pfam" id="PF08242"/>
    </source>
</evidence>
<dbReference type="Gene3D" id="1.25.40.10">
    <property type="entry name" value="Tetratricopeptide repeat domain"/>
    <property type="match status" value="1"/>
</dbReference>
<keyword evidence="1" id="KW-0802">TPR repeat</keyword>
<dbReference type="PROSITE" id="PS50005">
    <property type="entry name" value="TPR"/>
    <property type="match status" value="1"/>
</dbReference>
<dbReference type="Proteomes" id="UP001530293">
    <property type="component" value="Unassembled WGS sequence"/>
</dbReference>
<gene>
    <name evidence="4" type="ORF">ACHAWU_008343</name>
</gene>
<feature type="chain" id="PRO_5044882151" description="Methyltransferase type 12 domain-containing protein" evidence="2">
    <location>
        <begin position="22"/>
        <end position="587"/>
    </location>
</feature>
<dbReference type="Pfam" id="PF00515">
    <property type="entry name" value="TPR_1"/>
    <property type="match status" value="1"/>
</dbReference>
<dbReference type="InterPro" id="IPR029063">
    <property type="entry name" value="SAM-dependent_MTases_sf"/>
</dbReference>
<evidence type="ECO:0000256" key="1">
    <source>
        <dbReference type="PROSITE-ProRule" id="PRU00339"/>
    </source>
</evidence>
<dbReference type="InterPro" id="IPR019734">
    <property type="entry name" value="TPR_rpt"/>
</dbReference>
<proteinExistence type="predicted"/>
<evidence type="ECO:0000313" key="4">
    <source>
        <dbReference type="EMBL" id="KAL3758589.1"/>
    </source>
</evidence>
<dbReference type="SUPFAM" id="SSF53335">
    <property type="entry name" value="S-adenosyl-L-methionine-dependent methyltransferases"/>
    <property type="match status" value="1"/>
</dbReference>
<feature type="domain" description="Methyltransferase type 12" evidence="3">
    <location>
        <begin position="419"/>
        <end position="517"/>
    </location>
</feature>
<dbReference type="SMART" id="SM00028">
    <property type="entry name" value="TPR"/>
    <property type="match status" value="2"/>
</dbReference>
<name>A0ABD3M3I0_9STRA</name>
<dbReference type="CDD" id="cd02440">
    <property type="entry name" value="AdoMet_MTases"/>
    <property type="match status" value="1"/>
</dbReference>
<dbReference type="PANTHER" id="PTHR43861">
    <property type="entry name" value="TRANS-ACONITATE 2-METHYLTRANSFERASE-RELATED"/>
    <property type="match status" value="1"/>
</dbReference>
<protein>
    <recommendedName>
        <fullName evidence="3">Methyltransferase type 12 domain-containing protein</fullName>
    </recommendedName>
</protein>
<feature type="repeat" description="TPR" evidence="1">
    <location>
        <begin position="306"/>
        <end position="339"/>
    </location>
</feature>